<sequence>MVAIHCVVKSCVRSKESKHSFPNPSKNLDLLNKWVMLCANKRLRVMTPQKIYTNCRVCSKHFNPKDFSRNKRLGRKAYPTLLLPDDDVSDDDVSDDELKTNKNLKNPKTYSKATIGEIIGLTLLAEAN</sequence>
<dbReference type="Pfam" id="PF05485">
    <property type="entry name" value="THAP"/>
    <property type="match status" value="1"/>
</dbReference>
<dbReference type="AlphaFoldDB" id="A0A9P0AUN8"/>
<keyword evidence="2 5" id="KW-0863">Zinc-finger</keyword>
<dbReference type="Proteomes" id="UP001154078">
    <property type="component" value="Chromosome 10"/>
</dbReference>
<name>A0A9P0AUN8_BRAAE</name>
<feature type="domain" description="THAP-type" evidence="6">
    <location>
        <begin position="1"/>
        <end position="82"/>
    </location>
</feature>
<dbReference type="SMART" id="SM00980">
    <property type="entry name" value="THAP"/>
    <property type="match status" value="1"/>
</dbReference>
<protein>
    <recommendedName>
        <fullName evidence="6">THAP-type domain-containing protein</fullName>
    </recommendedName>
</protein>
<keyword evidence="4 5" id="KW-0238">DNA-binding</keyword>
<dbReference type="SMART" id="SM00692">
    <property type="entry name" value="DM3"/>
    <property type="match status" value="1"/>
</dbReference>
<dbReference type="OrthoDB" id="6778722at2759"/>
<dbReference type="PROSITE" id="PS50950">
    <property type="entry name" value="ZF_THAP"/>
    <property type="match status" value="1"/>
</dbReference>
<dbReference type="SUPFAM" id="SSF57716">
    <property type="entry name" value="Glucocorticoid receptor-like (DNA-binding domain)"/>
    <property type="match status" value="1"/>
</dbReference>
<keyword evidence="8" id="KW-1185">Reference proteome</keyword>
<keyword evidence="1" id="KW-0479">Metal-binding</keyword>
<evidence type="ECO:0000313" key="7">
    <source>
        <dbReference type="EMBL" id="CAH0548845.1"/>
    </source>
</evidence>
<dbReference type="EMBL" id="OV121141">
    <property type="protein sequence ID" value="CAH0548845.1"/>
    <property type="molecule type" value="Genomic_DNA"/>
</dbReference>
<evidence type="ECO:0000256" key="4">
    <source>
        <dbReference type="ARBA" id="ARBA00023125"/>
    </source>
</evidence>
<accession>A0A9P0AUN8</accession>
<reference evidence="7" key="1">
    <citation type="submission" date="2021-12" db="EMBL/GenBank/DDBJ databases">
        <authorList>
            <person name="King R."/>
        </authorList>
    </citation>
    <scope>NUCLEOTIDE SEQUENCE</scope>
</reference>
<evidence type="ECO:0000256" key="5">
    <source>
        <dbReference type="PROSITE-ProRule" id="PRU00309"/>
    </source>
</evidence>
<keyword evidence="3" id="KW-0862">Zinc</keyword>
<evidence type="ECO:0000313" key="8">
    <source>
        <dbReference type="Proteomes" id="UP001154078"/>
    </source>
</evidence>
<organism evidence="7 8">
    <name type="scientific">Brassicogethes aeneus</name>
    <name type="common">Rape pollen beetle</name>
    <name type="synonym">Meligethes aeneus</name>
    <dbReference type="NCBI Taxonomy" id="1431903"/>
    <lineage>
        <taxon>Eukaryota</taxon>
        <taxon>Metazoa</taxon>
        <taxon>Ecdysozoa</taxon>
        <taxon>Arthropoda</taxon>
        <taxon>Hexapoda</taxon>
        <taxon>Insecta</taxon>
        <taxon>Pterygota</taxon>
        <taxon>Neoptera</taxon>
        <taxon>Endopterygota</taxon>
        <taxon>Coleoptera</taxon>
        <taxon>Polyphaga</taxon>
        <taxon>Cucujiformia</taxon>
        <taxon>Nitidulidae</taxon>
        <taxon>Meligethinae</taxon>
        <taxon>Brassicogethes</taxon>
    </lineage>
</organism>
<gene>
    <name evidence="7" type="ORF">MELIAE_LOCUS2215</name>
</gene>
<evidence type="ECO:0000259" key="6">
    <source>
        <dbReference type="PROSITE" id="PS50950"/>
    </source>
</evidence>
<dbReference type="InterPro" id="IPR006612">
    <property type="entry name" value="THAP_Znf"/>
</dbReference>
<dbReference type="GO" id="GO:0008270">
    <property type="term" value="F:zinc ion binding"/>
    <property type="evidence" value="ECO:0007669"/>
    <property type="project" value="UniProtKB-KW"/>
</dbReference>
<proteinExistence type="predicted"/>
<evidence type="ECO:0000256" key="2">
    <source>
        <dbReference type="ARBA" id="ARBA00022771"/>
    </source>
</evidence>
<dbReference type="GO" id="GO:0003677">
    <property type="term" value="F:DNA binding"/>
    <property type="evidence" value="ECO:0007669"/>
    <property type="project" value="UniProtKB-UniRule"/>
</dbReference>
<evidence type="ECO:0000256" key="3">
    <source>
        <dbReference type="ARBA" id="ARBA00022833"/>
    </source>
</evidence>
<evidence type="ECO:0000256" key="1">
    <source>
        <dbReference type="ARBA" id="ARBA00022723"/>
    </source>
</evidence>